<dbReference type="InterPro" id="IPR013525">
    <property type="entry name" value="ABC2_TM"/>
</dbReference>
<evidence type="ECO:0000256" key="5">
    <source>
        <dbReference type="SAM" id="Phobius"/>
    </source>
</evidence>
<name>A0A183VGY3_TOXCA</name>
<dbReference type="Pfam" id="PF12698">
    <property type="entry name" value="ABC2_membrane_3"/>
    <property type="match status" value="1"/>
</dbReference>
<dbReference type="WBParaSite" id="TCNE_0002000701-mRNA-1">
    <property type="protein sequence ID" value="TCNE_0002000701-mRNA-1"/>
    <property type="gene ID" value="TCNE_0002000701"/>
</dbReference>
<keyword evidence="3 5" id="KW-1133">Transmembrane helix</keyword>
<feature type="transmembrane region" description="Helical" evidence="5">
    <location>
        <begin position="106"/>
        <end position="131"/>
    </location>
</feature>
<reference evidence="7 8" key="2">
    <citation type="submission" date="2018-11" db="EMBL/GenBank/DDBJ databases">
        <authorList>
            <consortium name="Pathogen Informatics"/>
        </authorList>
    </citation>
    <scope>NUCLEOTIDE SEQUENCE [LARGE SCALE GENOMIC DNA]</scope>
</reference>
<evidence type="ECO:0000313" key="8">
    <source>
        <dbReference type="Proteomes" id="UP000050794"/>
    </source>
</evidence>
<evidence type="ECO:0000256" key="2">
    <source>
        <dbReference type="ARBA" id="ARBA00022692"/>
    </source>
</evidence>
<comment type="subcellular location">
    <subcellularLocation>
        <location evidence="1">Membrane</location>
        <topology evidence="1">Multi-pass membrane protein</topology>
    </subcellularLocation>
</comment>
<evidence type="ECO:0000313" key="9">
    <source>
        <dbReference type="WBParaSite" id="TCNE_0002000701-mRNA-1"/>
    </source>
</evidence>
<protein>
    <submittedName>
        <fullName evidence="9">ABC2_membrane domain-containing protein</fullName>
    </submittedName>
</protein>
<reference evidence="9" key="1">
    <citation type="submission" date="2016-06" db="UniProtKB">
        <authorList>
            <consortium name="WormBaseParasite"/>
        </authorList>
    </citation>
    <scope>IDENTIFICATION</scope>
</reference>
<keyword evidence="8" id="KW-1185">Reference proteome</keyword>
<feature type="transmembrane region" description="Helical" evidence="5">
    <location>
        <begin position="13"/>
        <end position="35"/>
    </location>
</feature>
<evidence type="ECO:0000259" key="6">
    <source>
        <dbReference type="Pfam" id="PF12698"/>
    </source>
</evidence>
<sequence length="308" mass="34836">MSGLRPWMYWMTAYLWDVVCFLLPTFLFIAVFYAFDEYTNRSEVSMQLVLIMLLFGWAQIPFVYTFSFAFTSPHKGYTLIVMYNIIAGMIGLITVPIIAQAADEDAAYTASMVFSFVFPSYNIGGCFIKIYNNEYGRKACDSVDCSLPLFKNLLTQCCERVYSDNVLGDSGKKGILIELMYFAAQGILFWFTTLMIEYNWMGKLKSAILRRGVVGSSPFENRVFVSEDKQPISAEDSDVASERNTVEHIDPSSTAVVVKNLSSTAVVVKNLQKWYGELCAVDGVTFHVETQCCFVDCRCCKESTEVVW</sequence>
<feature type="transmembrane region" description="Helical" evidence="5">
    <location>
        <begin position="47"/>
        <end position="70"/>
    </location>
</feature>
<feature type="domain" description="ABC-2 type transporter transmembrane" evidence="6">
    <location>
        <begin position="1"/>
        <end position="192"/>
    </location>
</feature>
<dbReference type="GO" id="GO:0016020">
    <property type="term" value="C:membrane"/>
    <property type="evidence" value="ECO:0007669"/>
    <property type="project" value="UniProtKB-SubCell"/>
</dbReference>
<evidence type="ECO:0000313" key="7">
    <source>
        <dbReference type="EMBL" id="VDM51324.1"/>
    </source>
</evidence>
<evidence type="ECO:0000256" key="4">
    <source>
        <dbReference type="ARBA" id="ARBA00023136"/>
    </source>
</evidence>
<feature type="transmembrane region" description="Helical" evidence="5">
    <location>
        <begin position="76"/>
        <end position="99"/>
    </location>
</feature>
<keyword evidence="2 5" id="KW-0812">Transmembrane</keyword>
<dbReference type="EMBL" id="UYWY01027961">
    <property type="protein sequence ID" value="VDM51324.1"/>
    <property type="molecule type" value="Genomic_DNA"/>
</dbReference>
<dbReference type="AlphaFoldDB" id="A0A183VGY3"/>
<evidence type="ECO:0000256" key="1">
    <source>
        <dbReference type="ARBA" id="ARBA00004141"/>
    </source>
</evidence>
<organism evidence="8 9">
    <name type="scientific">Toxocara canis</name>
    <name type="common">Canine roundworm</name>
    <dbReference type="NCBI Taxonomy" id="6265"/>
    <lineage>
        <taxon>Eukaryota</taxon>
        <taxon>Metazoa</taxon>
        <taxon>Ecdysozoa</taxon>
        <taxon>Nematoda</taxon>
        <taxon>Chromadorea</taxon>
        <taxon>Rhabditida</taxon>
        <taxon>Spirurina</taxon>
        <taxon>Ascaridomorpha</taxon>
        <taxon>Ascaridoidea</taxon>
        <taxon>Toxocaridae</taxon>
        <taxon>Toxocara</taxon>
    </lineage>
</organism>
<dbReference type="GO" id="GO:0140359">
    <property type="term" value="F:ABC-type transporter activity"/>
    <property type="evidence" value="ECO:0007669"/>
    <property type="project" value="InterPro"/>
</dbReference>
<evidence type="ECO:0000256" key="3">
    <source>
        <dbReference type="ARBA" id="ARBA00022989"/>
    </source>
</evidence>
<keyword evidence="4 5" id="KW-0472">Membrane</keyword>
<dbReference type="Proteomes" id="UP000050794">
    <property type="component" value="Unassembled WGS sequence"/>
</dbReference>
<feature type="transmembrane region" description="Helical" evidence="5">
    <location>
        <begin position="179"/>
        <end position="201"/>
    </location>
</feature>
<proteinExistence type="predicted"/>
<accession>A0A183VGY3</accession>
<gene>
    <name evidence="7" type="ORF">TCNE_LOCUS20003</name>
</gene>